<dbReference type="InterPro" id="IPR036291">
    <property type="entry name" value="NAD(P)-bd_dom_sf"/>
</dbReference>
<dbReference type="RefSeq" id="WP_013480658.1">
    <property type="nucleotide sequence ID" value="NC_014817.1"/>
</dbReference>
<dbReference type="EMBL" id="CP002396">
    <property type="protein sequence ID" value="ADU14837.1"/>
    <property type="molecule type" value="Genomic_DNA"/>
</dbReference>
<dbReference type="Pfam" id="PF01370">
    <property type="entry name" value="Epimerase"/>
    <property type="match status" value="1"/>
</dbReference>
<gene>
    <name evidence="2" type="ordered locus">Astex_3202</name>
</gene>
<reference evidence="3" key="1">
    <citation type="submission" date="2010-12" db="EMBL/GenBank/DDBJ databases">
        <title>Complete sequence of chromosome 2 of Asticcacaulis excentricus CB 48.</title>
        <authorList>
            <consortium name="US DOE Joint Genome Institute"/>
            <person name="Lucas S."/>
            <person name="Copeland A."/>
            <person name="Lapidus A."/>
            <person name="Cheng J.-F."/>
            <person name="Bruce D."/>
            <person name="Goodwin L."/>
            <person name="Pitluck S."/>
            <person name="Teshima H."/>
            <person name="Davenport K."/>
            <person name="Detter J.C."/>
            <person name="Han C."/>
            <person name="Tapia R."/>
            <person name="Land M."/>
            <person name="Hauser L."/>
            <person name="Jeffries C."/>
            <person name="Kyrpides N."/>
            <person name="Ivanova N."/>
            <person name="Ovchinnikova G."/>
            <person name="Brun Y.V."/>
            <person name="Woyke T."/>
        </authorList>
    </citation>
    <scope>NUCLEOTIDE SEQUENCE [LARGE SCALE GENOMIC DNA]</scope>
    <source>
        <strain evidence="3">ATCC 15261 / DSM 4724 / KCTC 12464 / NCIMB 9791 / VKM B-1370 / CB 48</strain>
    </source>
</reference>
<dbReference type="InterPro" id="IPR001509">
    <property type="entry name" value="Epimerase_deHydtase"/>
</dbReference>
<dbReference type="OrthoDB" id="5565437at2"/>
<dbReference type="Proteomes" id="UP000001492">
    <property type="component" value="Chromosome 2"/>
</dbReference>
<proteinExistence type="predicted"/>
<evidence type="ECO:0000313" key="3">
    <source>
        <dbReference type="Proteomes" id="UP000001492"/>
    </source>
</evidence>
<dbReference type="eggNOG" id="COG0451">
    <property type="taxonomic scope" value="Bacteria"/>
</dbReference>
<evidence type="ECO:0000313" key="2">
    <source>
        <dbReference type="EMBL" id="ADU14837.1"/>
    </source>
</evidence>
<protein>
    <submittedName>
        <fullName evidence="2">NAD-dependent epimerase/dehydratase</fullName>
    </submittedName>
</protein>
<name>E8RTL6_ASTEC</name>
<dbReference type="Gene3D" id="3.40.50.720">
    <property type="entry name" value="NAD(P)-binding Rossmann-like Domain"/>
    <property type="match status" value="1"/>
</dbReference>
<feature type="domain" description="NAD-dependent epimerase/dehydratase" evidence="1">
    <location>
        <begin position="63"/>
        <end position="192"/>
    </location>
</feature>
<dbReference type="KEGG" id="aex:Astex_3202"/>
<sequence length="279" mass="30677">MTQRLIIGATSLVGQRLRDIVPQAAFTTRKPKQANDLFLDLMHPQAFEGDGFAHVIVTSPLWLITESVLEVLWAQGMKRLVAFSSTSRFSKTYSPQPEERYVVELLSEAEARIEAFCATHDVDWTVLRPTLIYDEGRDQNISRIATTIDRLGVFPVCGPASGLRQPVHARDLAKAAVDVLSTEATADRAYNLSGGETLSYRDMVARIFASKGKPAHILSLPEGAWRLGFGVLGVLRPGSALKGNVQMALRMNTDLVFDHSAATRDFGYGPGIFKPEFGE</sequence>
<evidence type="ECO:0000259" key="1">
    <source>
        <dbReference type="Pfam" id="PF01370"/>
    </source>
</evidence>
<dbReference type="AlphaFoldDB" id="E8RTL6"/>
<dbReference type="HOGENOM" id="CLU_007383_6_5_5"/>
<keyword evidence="3" id="KW-1185">Reference proteome</keyword>
<accession>E8RTL6</accession>
<dbReference type="STRING" id="573065.Astex_3202"/>
<dbReference type="SUPFAM" id="SSF51735">
    <property type="entry name" value="NAD(P)-binding Rossmann-fold domains"/>
    <property type="match status" value="1"/>
</dbReference>
<organism evidence="2 3">
    <name type="scientific">Asticcacaulis excentricus (strain ATCC 15261 / DSM 4724 / KCTC 12464 / NCIMB 9791 / VKM B-1370 / CB 48)</name>
    <dbReference type="NCBI Taxonomy" id="573065"/>
    <lineage>
        <taxon>Bacteria</taxon>
        <taxon>Pseudomonadati</taxon>
        <taxon>Pseudomonadota</taxon>
        <taxon>Alphaproteobacteria</taxon>
        <taxon>Caulobacterales</taxon>
        <taxon>Caulobacteraceae</taxon>
        <taxon>Asticcacaulis</taxon>
    </lineage>
</organism>